<keyword evidence="1" id="KW-1133">Transmembrane helix</keyword>
<evidence type="ECO:0008006" key="4">
    <source>
        <dbReference type="Google" id="ProtNLM"/>
    </source>
</evidence>
<feature type="transmembrane region" description="Helical" evidence="1">
    <location>
        <begin position="96"/>
        <end position="115"/>
    </location>
</feature>
<feature type="transmembrane region" description="Helical" evidence="1">
    <location>
        <begin position="69"/>
        <end position="90"/>
    </location>
</feature>
<keyword evidence="1" id="KW-0472">Membrane</keyword>
<reference evidence="2 3" key="1">
    <citation type="journal article" date="2019" name="Int. J. Syst. Evol. Microbiol.">
        <title>The Global Catalogue of Microorganisms (GCM) 10K type strain sequencing project: providing services to taxonomists for standard genome sequencing and annotation.</title>
        <authorList>
            <consortium name="The Broad Institute Genomics Platform"/>
            <consortium name="The Broad Institute Genome Sequencing Center for Infectious Disease"/>
            <person name="Wu L."/>
            <person name="Ma J."/>
        </authorList>
    </citation>
    <scope>NUCLEOTIDE SEQUENCE [LARGE SCALE GENOMIC DNA]</scope>
    <source>
        <strain evidence="2 3">JCM 4805</strain>
    </source>
</reference>
<evidence type="ECO:0000313" key="3">
    <source>
        <dbReference type="Proteomes" id="UP001500909"/>
    </source>
</evidence>
<feature type="transmembrane region" description="Helical" evidence="1">
    <location>
        <begin position="12"/>
        <end position="30"/>
    </location>
</feature>
<dbReference type="Proteomes" id="UP001500909">
    <property type="component" value="Unassembled WGS sequence"/>
</dbReference>
<keyword evidence="3" id="KW-1185">Reference proteome</keyword>
<organism evidence="2 3">
    <name type="scientific">Streptomyces olivaceiscleroticus</name>
    <dbReference type="NCBI Taxonomy" id="68245"/>
    <lineage>
        <taxon>Bacteria</taxon>
        <taxon>Bacillati</taxon>
        <taxon>Actinomycetota</taxon>
        <taxon>Actinomycetes</taxon>
        <taxon>Kitasatosporales</taxon>
        <taxon>Streptomycetaceae</taxon>
        <taxon>Streptomyces</taxon>
    </lineage>
</organism>
<accession>A0ABN1AX37</accession>
<comment type="caution">
    <text evidence="2">The sequence shown here is derived from an EMBL/GenBank/DDBJ whole genome shotgun (WGS) entry which is preliminary data.</text>
</comment>
<protein>
    <recommendedName>
        <fullName evidence="4">ATP synthase I</fullName>
    </recommendedName>
</protein>
<evidence type="ECO:0000313" key="2">
    <source>
        <dbReference type="EMBL" id="GAA0485675.1"/>
    </source>
</evidence>
<dbReference type="RefSeq" id="WP_052865130.1">
    <property type="nucleotide sequence ID" value="NZ_BAAABY010000044.1"/>
</dbReference>
<name>A0ABN1AX37_9ACTN</name>
<keyword evidence="1" id="KW-0812">Transmembrane</keyword>
<feature type="transmembrane region" description="Helical" evidence="1">
    <location>
        <begin position="36"/>
        <end position="57"/>
    </location>
</feature>
<proteinExistence type="predicted"/>
<dbReference type="EMBL" id="BAAABY010000044">
    <property type="protein sequence ID" value="GAA0485675.1"/>
    <property type="molecule type" value="Genomic_DNA"/>
</dbReference>
<sequence length="145" mass="15246">MQSHDARLFLRALVPTLVVGALAAVVSALVAGGKGALGAVVGVALVLFVMGLSLVVLQQTAKKYPGLFQMMGLLLYAVQILFVAVFLLAFKDTSLFDTKAFAFSLLAATLVWIAAQARGYMKAKILYVDPEAAEAKRAETAGSTP</sequence>
<evidence type="ECO:0000256" key="1">
    <source>
        <dbReference type="SAM" id="Phobius"/>
    </source>
</evidence>
<gene>
    <name evidence="2" type="ORF">GCM10010361_58160</name>
</gene>